<name>A0A1M4VZV5_9FIRM</name>
<dbReference type="SUPFAM" id="SSF51182">
    <property type="entry name" value="RmlC-like cupins"/>
    <property type="match status" value="1"/>
</dbReference>
<proteinExistence type="predicted"/>
<dbReference type="Pfam" id="PF07883">
    <property type="entry name" value="Cupin_2"/>
    <property type="match status" value="1"/>
</dbReference>
<dbReference type="Gene3D" id="2.60.120.10">
    <property type="entry name" value="Jelly Rolls"/>
    <property type="match status" value="1"/>
</dbReference>
<organism evidence="2 3">
    <name type="scientific">Alkalibacter saccharofermentans DSM 14828</name>
    <dbReference type="NCBI Taxonomy" id="1120975"/>
    <lineage>
        <taxon>Bacteria</taxon>
        <taxon>Bacillati</taxon>
        <taxon>Bacillota</taxon>
        <taxon>Clostridia</taxon>
        <taxon>Eubacteriales</taxon>
        <taxon>Eubacteriaceae</taxon>
        <taxon>Alkalibacter</taxon>
    </lineage>
</organism>
<evidence type="ECO:0000313" key="3">
    <source>
        <dbReference type="Proteomes" id="UP000184251"/>
    </source>
</evidence>
<keyword evidence="3" id="KW-1185">Reference proteome</keyword>
<dbReference type="InterPro" id="IPR011051">
    <property type="entry name" value="RmlC_Cupin_sf"/>
</dbReference>
<dbReference type="EMBL" id="FQTU01000006">
    <property type="protein sequence ID" value="SHE74430.1"/>
    <property type="molecule type" value="Genomic_DNA"/>
</dbReference>
<accession>A0A1M4VZV5</accession>
<dbReference type="InterPro" id="IPR014710">
    <property type="entry name" value="RmlC-like_jellyroll"/>
</dbReference>
<evidence type="ECO:0000259" key="1">
    <source>
        <dbReference type="Pfam" id="PF07883"/>
    </source>
</evidence>
<evidence type="ECO:0000313" key="2">
    <source>
        <dbReference type="EMBL" id="SHE74430.1"/>
    </source>
</evidence>
<feature type="domain" description="Cupin type-2" evidence="1">
    <location>
        <begin position="58"/>
        <end position="119"/>
    </location>
</feature>
<dbReference type="Proteomes" id="UP000184251">
    <property type="component" value="Unassembled WGS sequence"/>
</dbReference>
<gene>
    <name evidence="2" type="ORF">SAMN02746064_01113</name>
</gene>
<dbReference type="AlphaFoldDB" id="A0A1M4VZV5"/>
<dbReference type="STRING" id="1120975.SAMN02746064_01113"/>
<dbReference type="OrthoDB" id="1551122at2"/>
<protein>
    <submittedName>
        <fullName evidence="2">Cupin domain-containing protein</fullName>
    </submittedName>
</protein>
<dbReference type="InterPro" id="IPR013096">
    <property type="entry name" value="Cupin_2"/>
</dbReference>
<reference evidence="2 3" key="1">
    <citation type="submission" date="2016-11" db="EMBL/GenBank/DDBJ databases">
        <authorList>
            <person name="Jaros S."/>
            <person name="Januszkiewicz K."/>
            <person name="Wedrychowicz H."/>
        </authorList>
    </citation>
    <scope>NUCLEOTIDE SEQUENCE [LARGE SCALE GENOMIC DNA]</scope>
    <source>
        <strain evidence="2 3">DSM 14828</strain>
    </source>
</reference>
<dbReference type="RefSeq" id="WP_073270098.1">
    <property type="nucleotide sequence ID" value="NZ_FQTU01000006.1"/>
</dbReference>
<sequence length="157" mass="18101">MSQVFFKFNDFNWDGITKIDYKPSGEDGPVTFNETSRQNLVEHEANTDFHLRYFECAKDGFSTLEKHEHVHVVVIARGVGKIIVNDEIFDAKPMDLIVVPPNAWHQLINTSDEPFGFFCTVDAKRDKFTLLTKEEIETLKTNPEIAKFIKVPDKYFG</sequence>